<dbReference type="Proteomes" id="UP000198900">
    <property type="component" value="Unassembled WGS sequence"/>
</dbReference>
<evidence type="ECO:0000313" key="6">
    <source>
        <dbReference type="EMBL" id="SDI51141.1"/>
    </source>
</evidence>
<evidence type="ECO:0000256" key="4">
    <source>
        <dbReference type="ARBA" id="ARBA00023136"/>
    </source>
</evidence>
<dbReference type="GO" id="GO:0016020">
    <property type="term" value="C:membrane"/>
    <property type="evidence" value="ECO:0007669"/>
    <property type="project" value="UniProtKB-SubCell"/>
</dbReference>
<keyword evidence="4 5" id="KW-0472">Membrane</keyword>
<dbReference type="EMBL" id="FNDI01000018">
    <property type="protein sequence ID" value="SDI51141.1"/>
    <property type="molecule type" value="Genomic_DNA"/>
</dbReference>
<dbReference type="InterPro" id="IPR032808">
    <property type="entry name" value="DoxX"/>
</dbReference>
<dbReference type="AlphaFoldDB" id="A0A7Z7FJ97"/>
<feature type="transmembrane region" description="Helical" evidence="5">
    <location>
        <begin position="20"/>
        <end position="39"/>
    </location>
</feature>
<sequence>MPPSSTVETSRSGSLLNIGIWIAQALIFVGFVVIGWIKLSKPIPELSAMWPWTGQLPGIVVRTLGVVDIAGGVGIFLPALLRIRPGLTVLAALGCVVLQVCALVFHAARGEIAVTPVNLIFLALSAFVLWGRRTRPITSR</sequence>
<comment type="caution">
    <text evidence="6">The sequence shown here is derived from an EMBL/GenBank/DDBJ whole genome shotgun (WGS) entry which is preliminary data.</text>
</comment>
<evidence type="ECO:0000256" key="1">
    <source>
        <dbReference type="ARBA" id="ARBA00004141"/>
    </source>
</evidence>
<proteinExistence type="predicted"/>
<evidence type="ECO:0000313" key="7">
    <source>
        <dbReference type="Proteomes" id="UP000198900"/>
    </source>
</evidence>
<organism evidence="6 7">
    <name type="scientific">Paraburkholderia steynii</name>
    <dbReference type="NCBI Taxonomy" id="1245441"/>
    <lineage>
        <taxon>Bacteria</taxon>
        <taxon>Pseudomonadati</taxon>
        <taxon>Pseudomonadota</taxon>
        <taxon>Betaproteobacteria</taxon>
        <taxon>Burkholderiales</taxon>
        <taxon>Burkholderiaceae</taxon>
        <taxon>Paraburkholderia</taxon>
    </lineage>
</organism>
<protein>
    <submittedName>
        <fullName evidence="6">DoxX-like family protein</fullName>
    </submittedName>
</protein>
<feature type="transmembrane region" description="Helical" evidence="5">
    <location>
        <begin position="112"/>
        <end position="130"/>
    </location>
</feature>
<evidence type="ECO:0000256" key="2">
    <source>
        <dbReference type="ARBA" id="ARBA00022692"/>
    </source>
</evidence>
<name>A0A7Z7FJ97_9BURK</name>
<reference evidence="6" key="1">
    <citation type="submission" date="2016-10" db="EMBL/GenBank/DDBJ databases">
        <authorList>
            <person name="Varghese N."/>
            <person name="Submissions S."/>
        </authorList>
    </citation>
    <scope>NUCLEOTIDE SEQUENCE [LARGE SCALE GENOMIC DNA]</scope>
    <source>
        <strain evidence="6">YR281</strain>
    </source>
</reference>
<keyword evidence="3 5" id="KW-1133">Transmembrane helix</keyword>
<feature type="transmembrane region" description="Helical" evidence="5">
    <location>
        <begin position="87"/>
        <end position="106"/>
    </location>
</feature>
<evidence type="ECO:0000256" key="3">
    <source>
        <dbReference type="ARBA" id="ARBA00022989"/>
    </source>
</evidence>
<keyword evidence="7" id="KW-1185">Reference proteome</keyword>
<feature type="transmembrane region" description="Helical" evidence="5">
    <location>
        <begin position="59"/>
        <end position="80"/>
    </location>
</feature>
<dbReference type="RefSeq" id="WP_091783929.1">
    <property type="nucleotide sequence ID" value="NZ_FNDI01000018.1"/>
</dbReference>
<evidence type="ECO:0000256" key="5">
    <source>
        <dbReference type="SAM" id="Phobius"/>
    </source>
</evidence>
<gene>
    <name evidence="6" type="ORF">SAMN04487926_11890</name>
</gene>
<dbReference type="Pfam" id="PF13564">
    <property type="entry name" value="DoxX_2"/>
    <property type="match status" value="1"/>
</dbReference>
<accession>A0A7Z7FJ97</accession>
<comment type="subcellular location">
    <subcellularLocation>
        <location evidence="1">Membrane</location>
        <topology evidence="1">Multi-pass membrane protein</topology>
    </subcellularLocation>
</comment>
<keyword evidence="2 5" id="KW-0812">Transmembrane</keyword>